<feature type="compositionally biased region" description="Polar residues" evidence="4">
    <location>
        <begin position="353"/>
        <end position="367"/>
    </location>
</feature>
<dbReference type="Pfam" id="PF07730">
    <property type="entry name" value="HisKA_3"/>
    <property type="match status" value="1"/>
</dbReference>
<keyword evidence="5" id="KW-0472">Membrane</keyword>
<feature type="transmembrane region" description="Helical" evidence="5">
    <location>
        <begin position="85"/>
        <end position="105"/>
    </location>
</feature>
<proteinExistence type="predicted"/>
<dbReference type="GO" id="GO:0016020">
    <property type="term" value="C:membrane"/>
    <property type="evidence" value="ECO:0007669"/>
    <property type="project" value="InterPro"/>
</dbReference>
<dbReference type="GO" id="GO:0000155">
    <property type="term" value="F:phosphorelay sensor kinase activity"/>
    <property type="evidence" value="ECO:0007669"/>
    <property type="project" value="InterPro"/>
</dbReference>
<feature type="transmembrane region" description="Helical" evidence="5">
    <location>
        <begin position="151"/>
        <end position="171"/>
    </location>
</feature>
<evidence type="ECO:0000313" key="8">
    <source>
        <dbReference type="EMBL" id="ROZ63571.1"/>
    </source>
</evidence>
<dbReference type="EMBL" id="RKMF01000006">
    <property type="protein sequence ID" value="ROZ63571.1"/>
    <property type="molecule type" value="Genomic_DNA"/>
</dbReference>
<accession>A0A3N3ZQT6</accession>
<dbReference type="SUPFAM" id="SSF55874">
    <property type="entry name" value="ATPase domain of HSP90 chaperone/DNA topoisomerase II/histidine kinase"/>
    <property type="match status" value="1"/>
</dbReference>
<comment type="caution">
    <text evidence="8">The sequence shown here is derived from an EMBL/GenBank/DDBJ whole genome shotgun (WGS) entry which is preliminary data.</text>
</comment>
<evidence type="ECO:0000259" key="7">
    <source>
        <dbReference type="Pfam" id="PF07730"/>
    </source>
</evidence>
<dbReference type="InterPro" id="IPR036890">
    <property type="entry name" value="HATPase_C_sf"/>
</dbReference>
<feature type="domain" description="Histidine kinase/HSP90-like ATPase" evidence="6">
    <location>
        <begin position="291"/>
        <end position="374"/>
    </location>
</feature>
<evidence type="ECO:0000256" key="5">
    <source>
        <dbReference type="SAM" id="Phobius"/>
    </source>
</evidence>
<dbReference type="AlphaFoldDB" id="A0A3N3ZQT6"/>
<dbReference type="RefSeq" id="WP_123824983.1">
    <property type="nucleotide sequence ID" value="NZ_RKMF01000006.1"/>
</dbReference>
<evidence type="ECO:0000256" key="4">
    <source>
        <dbReference type="SAM" id="MobiDB-lite"/>
    </source>
</evidence>
<evidence type="ECO:0000256" key="2">
    <source>
        <dbReference type="ARBA" id="ARBA00022777"/>
    </source>
</evidence>
<dbReference type="Gene3D" id="3.30.565.10">
    <property type="entry name" value="Histidine kinase-like ATPase, C-terminal domain"/>
    <property type="match status" value="1"/>
</dbReference>
<name>A0A3N3ZQT6_9MICC</name>
<keyword evidence="5" id="KW-1133">Transmembrane helix</keyword>
<dbReference type="InterPro" id="IPR003594">
    <property type="entry name" value="HATPase_dom"/>
</dbReference>
<keyword evidence="9" id="KW-1185">Reference proteome</keyword>
<keyword evidence="5" id="KW-0812">Transmembrane</keyword>
<dbReference type="InterPro" id="IPR011712">
    <property type="entry name" value="Sig_transdc_His_kin_sub3_dim/P"/>
</dbReference>
<organism evidence="8 9">
    <name type="scientific">Kocuria soli</name>
    <dbReference type="NCBI Taxonomy" id="2485125"/>
    <lineage>
        <taxon>Bacteria</taxon>
        <taxon>Bacillati</taxon>
        <taxon>Actinomycetota</taxon>
        <taxon>Actinomycetes</taxon>
        <taxon>Micrococcales</taxon>
        <taxon>Micrococcaceae</taxon>
        <taxon>Kocuria</taxon>
    </lineage>
</organism>
<keyword evidence="1" id="KW-0808">Transferase</keyword>
<evidence type="ECO:0000256" key="1">
    <source>
        <dbReference type="ARBA" id="ARBA00022679"/>
    </source>
</evidence>
<feature type="transmembrane region" description="Helical" evidence="5">
    <location>
        <begin position="126"/>
        <end position="145"/>
    </location>
</feature>
<protein>
    <submittedName>
        <fullName evidence="8">Sensor histidine kinase</fullName>
    </submittedName>
</protein>
<dbReference type="PANTHER" id="PTHR24421:SF63">
    <property type="entry name" value="SENSOR HISTIDINE KINASE DESK"/>
    <property type="match status" value="1"/>
</dbReference>
<dbReference type="InterPro" id="IPR050482">
    <property type="entry name" value="Sensor_HK_TwoCompSys"/>
</dbReference>
<dbReference type="OrthoDB" id="5241784at2"/>
<sequence length="374" mass="40463">MSCDTPQARTDDRWGRPSEGLLYALGYPSVWLVFLIFPIAGTFASDAPLGWRILSLIALGVFAVAYAASWWFTRPFRSLGPTGNTFAWALVLAALSAATYPAIGLSTMGTGPFLIASLTFKLRPRIFIPSVLALVLVYVGLAVWAGPPLSYWVPPMMLGSTFLMAGISLMIDREDRSRQLTHELDLARQRESIGRDVHDLLGHSLTVITLKTELARKLVDRDPGKAAAELDEVLELSRQALGEVRATVGQLRTPAWSSQVAATRTALRAARIEAKLPPAVVEIPEEQKPLLAWCLREAVTNVIRHSRASTCVVEAGPGRLTVTDDGDGDPAQFRHGNGLTGMRERVEAAGGSLTVTPNPDSSDSTGTRLEITLP</sequence>
<dbReference type="GO" id="GO:0046983">
    <property type="term" value="F:protein dimerization activity"/>
    <property type="evidence" value="ECO:0007669"/>
    <property type="project" value="InterPro"/>
</dbReference>
<keyword evidence="2 8" id="KW-0418">Kinase</keyword>
<dbReference type="Pfam" id="PF02518">
    <property type="entry name" value="HATPase_c"/>
    <property type="match status" value="1"/>
</dbReference>
<evidence type="ECO:0000256" key="3">
    <source>
        <dbReference type="ARBA" id="ARBA00023012"/>
    </source>
</evidence>
<dbReference type="CDD" id="cd16917">
    <property type="entry name" value="HATPase_UhpB-NarQ-NarX-like"/>
    <property type="match status" value="1"/>
</dbReference>
<evidence type="ECO:0000259" key="6">
    <source>
        <dbReference type="Pfam" id="PF02518"/>
    </source>
</evidence>
<feature type="domain" description="Signal transduction histidine kinase subgroup 3 dimerisation and phosphoacceptor" evidence="7">
    <location>
        <begin position="190"/>
        <end position="254"/>
    </location>
</feature>
<evidence type="ECO:0000313" key="9">
    <source>
        <dbReference type="Proteomes" id="UP000270616"/>
    </source>
</evidence>
<feature type="region of interest" description="Disordered" evidence="4">
    <location>
        <begin position="351"/>
        <end position="374"/>
    </location>
</feature>
<reference evidence="8 9" key="1">
    <citation type="submission" date="2018-10" db="EMBL/GenBank/DDBJ databases">
        <title>Kocuria sp. M5W7-7, whole genome shotgun sequence.</title>
        <authorList>
            <person name="Tuo L."/>
        </authorList>
    </citation>
    <scope>NUCLEOTIDE SEQUENCE [LARGE SCALE GENOMIC DNA]</scope>
    <source>
        <strain evidence="8 9">M5W7-7</strain>
    </source>
</reference>
<gene>
    <name evidence="8" type="ORF">EDL96_06510</name>
</gene>
<keyword evidence="3" id="KW-0902">Two-component regulatory system</keyword>
<dbReference type="Proteomes" id="UP000270616">
    <property type="component" value="Unassembled WGS sequence"/>
</dbReference>
<dbReference type="Gene3D" id="1.20.5.1930">
    <property type="match status" value="1"/>
</dbReference>
<dbReference type="PANTHER" id="PTHR24421">
    <property type="entry name" value="NITRATE/NITRITE SENSOR PROTEIN NARX-RELATED"/>
    <property type="match status" value="1"/>
</dbReference>
<feature type="transmembrane region" description="Helical" evidence="5">
    <location>
        <begin position="20"/>
        <end position="41"/>
    </location>
</feature>
<feature type="transmembrane region" description="Helical" evidence="5">
    <location>
        <begin position="53"/>
        <end position="73"/>
    </location>
</feature>